<evidence type="ECO:0000313" key="2">
    <source>
        <dbReference type="Proteomes" id="UP000321424"/>
    </source>
</evidence>
<evidence type="ECO:0000313" key="1">
    <source>
        <dbReference type="EMBL" id="GEM39218.1"/>
    </source>
</evidence>
<dbReference type="Proteomes" id="UP000321424">
    <property type="component" value="Unassembled WGS sequence"/>
</dbReference>
<accession>A0A511MGM3</accession>
<comment type="caution">
    <text evidence="1">The sequence shown here is derived from an EMBL/GenBank/DDBJ whole genome shotgun (WGS) entry which is preliminary data.</text>
</comment>
<gene>
    <name evidence="1" type="ORF">NN4_37370</name>
</gene>
<keyword evidence="2" id="KW-1185">Reference proteome</keyword>
<dbReference type="AlphaFoldDB" id="A0A511MGM3"/>
<name>A0A511MGM3_9NOCA</name>
<dbReference type="EMBL" id="BJXA01000022">
    <property type="protein sequence ID" value="GEM39218.1"/>
    <property type="molecule type" value="Genomic_DNA"/>
</dbReference>
<organism evidence="1 2">
    <name type="scientific">Nocardia ninae NBRC 108245</name>
    <dbReference type="NCBI Taxonomy" id="1210091"/>
    <lineage>
        <taxon>Bacteria</taxon>
        <taxon>Bacillati</taxon>
        <taxon>Actinomycetota</taxon>
        <taxon>Actinomycetes</taxon>
        <taxon>Mycobacteriales</taxon>
        <taxon>Nocardiaceae</taxon>
        <taxon>Nocardia</taxon>
    </lineage>
</organism>
<reference evidence="1 2" key="1">
    <citation type="submission" date="2019-07" db="EMBL/GenBank/DDBJ databases">
        <title>Whole genome shotgun sequence of Nocardia ninae NBRC 108245.</title>
        <authorList>
            <person name="Hosoyama A."/>
            <person name="Uohara A."/>
            <person name="Ohji S."/>
            <person name="Ichikawa N."/>
        </authorList>
    </citation>
    <scope>NUCLEOTIDE SEQUENCE [LARGE SCALE GENOMIC DNA]</scope>
    <source>
        <strain evidence="1 2">NBRC 108245</strain>
    </source>
</reference>
<protein>
    <submittedName>
        <fullName evidence="1">Uncharacterized protein</fullName>
    </submittedName>
</protein>
<proteinExistence type="predicted"/>
<sequence length="61" mass="6505">MAANVLTCTPFVARPRSLAGAGTHSVARDVATQDIPRIPGAMGDKQTRMAEYCTGTERSLR</sequence>